<dbReference type="Proteomes" id="UP000597762">
    <property type="component" value="Unassembled WGS sequence"/>
</dbReference>
<comment type="caution">
    <text evidence="3">The sequence shown here is derived from an EMBL/GenBank/DDBJ whole genome shotgun (WGS) entry which is preliminary data.</text>
</comment>
<feature type="transmembrane region" description="Helical" evidence="1">
    <location>
        <begin position="1731"/>
        <end position="1754"/>
    </location>
</feature>
<protein>
    <recommendedName>
        <fullName evidence="2">Fibronectin type-III domain-containing protein</fullName>
    </recommendedName>
</protein>
<feature type="transmembrane region" description="Helical" evidence="1">
    <location>
        <begin position="307"/>
        <end position="330"/>
    </location>
</feature>
<feature type="transmembrane region" description="Helical" evidence="1">
    <location>
        <begin position="1761"/>
        <end position="1781"/>
    </location>
</feature>
<keyword evidence="1" id="KW-0812">Transmembrane</keyword>
<feature type="transmembrane region" description="Helical" evidence="1">
    <location>
        <begin position="1787"/>
        <end position="1809"/>
    </location>
</feature>
<feature type="transmembrane region" description="Helical" evidence="1">
    <location>
        <begin position="7346"/>
        <end position="7367"/>
    </location>
</feature>
<feature type="transmembrane region" description="Helical" evidence="1">
    <location>
        <begin position="168"/>
        <end position="189"/>
    </location>
</feature>
<keyword evidence="4" id="KW-1185">Reference proteome</keyword>
<feature type="transmembrane region" description="Helical" evidence="1">
    <location>
        <begin position="2059"/>
        <end position="2080"/>
    </location>
</feature>
<evidence type="ECO:0000313" key="3">
    <source>
        <dbReference type="EMBL" id="CAE1169131.1"/>
    </source>
</evidence>
<sequence>MTFPPVSFNRLLLSANHHHLSPSIVSTCLLQASLLSLQSPPSVCFNHHFLSPSIISHLSPSASLSVTFNRLLLSASIIISCLLQSFHLSPCASLSIINLSSSLIQSFSTCLLQAIIFSCLLSNRFHLSPSSIIICHFQSPPSVFNHHLCLLQSFPESFKHHCHFQSSFCLSFTPLSLSIASFFCFNHLLLSRFNRFHLSPSSIICHFQTPPLLSASIIFSCLLQSFPLSFQASLSLSIASFCLSFIIISCLLQSFSTCPSSIIVTFNRLLLSCFNHYPPVSPSIVSTCLLPSIIICHFQSPPSSASIIISVSFNHLLLSPSIVSFAFIIICLQSFHLSLKHHYCHFQSSPSVLASNHLLCLLQSFSTCLLQASLSLSIASSFNHLLCFQSSFPVSFHLFPPVSFQASLSVSFNRSSFCLSLNYASHLLCLLQSFPPVSFKHNCLSIASFCLLHHHLYLLQSFPPESFKSSLSICFIISVSPSVCFKSSSPCLLHSFPTCLLQVIIICLLFNRLLPSVSFKHHCHFLLSFSFNTFPCLHFKHHCHFQSPPFCLLPIIISLSPSIVSTLSPSKHHCLSIASFCLRFNHLLLSPSIVSTCLLQASLSLSIAYSFCLQSSSFNHHFSCLLQASFSNLLQQSSFCLLPIVPPESFKHVVFQSPSIIISCISSIVSTCLLQASLSLSNASFSLLQSSSPVSFNRFHLSLQASLSLSIASCLLQSSSPCLLPIVSLSPSSIIICLSISSFCLLQSSSPVSFNHFHLSPSSIIICLSIASICLLLSPSSIFQSIIISCLLQSNFPPVSFKHHYLSLSSLPFCLFQSSSLLSFQSFPIACLLPIIISVSFNHSPVLLRHYLSLSINLSPVSLQSFPPVSFKHHCHFQSPLSVLLQSSSLFLQSFTVSFKHHYLSLSMPPSVCFNHHLCLVQSFNLIFNPFCLFNHCPFLSHSSIIVSFNRLLLYSLQSSSSFNHHLLYFNRFHLSPSASLSVTFNRLLLLPIIIICLLQSFHLSPAKQHYLSLSFTFCLTVFCLLESSSPVSFNRFLPVSFNHHCHNRFHLSPSCIIVLLSVFNHHLFASFCLASIIISCLLQSFPPDPSSTIVTFNRLPFCLHQSSSSCLLQSFFPVSFKHHCHFQSPPSVCFNHLLLSPSIVSLSPSSIIVFQTPPSVCFNVFPVSFNRFSCLLQASHYLSLSITSFCLLFNHLLCLLQSFPPESFKHHSLSIASICAHQYHLLSLQSFHLSPSSIIVTFQTPPSSLASNHLLLSPSIVSTCLLQASLSVTFNRLLLSASSSSSPCNHFSPSNISVSPSNHHHLSPSIASFCLFQASLSVSSDRLHLSPSKHPLSPSIVYLLLQASIIISCLLQSSFILSPSPSIIIVFQSTSFCLLQSSSLSPSIVSLIIICLLSIASFYSASNHLISCLLQSFPCLSFKHHCHFQSSPSVCFNHLHLSPSIVSTCLFQASLSVTFKRLHPPVCFNHPLCLLNRFPPVFLQASLSVTFISLLLSCFNHPLYLLQSFPPVSFKHHSVTFNPYPSNLLPIIISCLLQSFPPVSFKHHCHFQIASFCLLQSSSPVSFNRFILSPSSIIYPLCHFPRLLLSDSIFISCLLQSFPLNPLSIIICFNRLLLSDSIIFSCSFNHFHLSPSSIIVTFNRLLLSSIIFSCLLQSFPPVSFQASLSVTLSIVYFCLLQSSSPVSFNLFHLSPSSIIVCLSSPPFCLLQSSSPVFLQSFPPVSFEHHYLSLSIAASFCPSIIISCLFLQIFSTCPSSIIVLSIASFCLNHHLLSHSIVSTPVSFQIILSLLNASLCLISIIFSCLLQSFPTCLIQESLSLSNPCLSASIIISSSLSFNRLPSVCFQSSSSHVSLSNVSFCLLQSFSYLLQSFPPVSFKASFSLSIAFYLCFNILLSHSIVSTCLLQASLDLSAQSSSPVSFNRFHMSHSSIIIFLPSFCLQSSSPVSFNRFHLSPLSIIIVTFNLLLLSASIIISLSPSIVSTCLLQHHYLSLSIASFCLLQSSSPFVSFKHHFHLSPSSLQSISFQSLLLSASIISPVSFVVSTCLLQASLSLSIASLLLLIFHVSSSSVSFKSFFPCLLQASSHSFSFHLSFPPSVCFNHLLLIIVFQSPPSVCFNHLLLSPSIVSCLFKHHYLSLSIASFVCFNHHLCLLQSFPTCLLQASLSLSNRLLLLCHPSVSVSSFHHYPVSPPFIIISCLLQSCESFKHHCHFQSPPSVCFQSSSPVSFNHFPPVSFKHHYLSLSIASFCLLQSSSPVSFNRFHLLQASLSLSIASFCLLQSSSPQASPSICINHHLSTCLLQASLSLSIVSFCLLQSSSSCLLQSFHLSPSSIFFCLLQSSSSPPSVCFQIIISCLIQSFLQPVSFKHHCHFHSPPSVCFNHHLLSPSIISTCLLQASLSLSIASFCLLQSSSPVSFNHFHLSRFKHHCHFQSPPSVCTIIISVSFNRFHLSPSSIIVTFNRLLLSASIIISCLLQSFSHLSPSSIICHFQSPPSVCFNHHLLSPSIVSTCLLQASLLSLSISSFCLLQSSSPVSFNRFHLSPASLSFQASFLQSSSHCLASFNRFKLNIIVTFSPPSVCFVIISCLLQSFPESLSPSNAPSVCQSFSCLLLVSTCLLHHHFQTPPSASMCHLLSPPSMFYLSPSSIIVTFNRLPFCLLSIIISCLVQSFPPVSFKHHYLSLSITSFCLLQSSSPVSFNHFHLSPSSIIVTFNNLPSVCFNHHHLSHSIISTCLLQASLSLSIVSFCLLQSSSSSVSFNLFHLSPSSIIMSLSISLLRLSSSPVSIVFLSPSSIIIVTFILPPSRSIILLSRSIIFTCLLQASFSFNRLLLSASIIHHHFTSPSSFPTCLSLLLTIIVTFNRLLLSAYNHHLPVSFNRFHLNLSSIICHFRLTPSVCFNHLLLSPSIISTCLLQASLSLSITPPSVCFNHHLLSPSIVFHLSPFKHHLVTFNRSHTLLLSCFNHLHFSLFNHFDLSPSSIIYLSFQYSSLLSPSIIFSCLLQSISICLLQAPLSPFNHCPSFCLQSIIISVSFNLFHLSPSSIIVTFNRLLLSASIIYLQSSPSIVSTSILQASFVTFNLSPSFCLLQSSSPVSFNHFHQSNPSNIIVTFNRLLLSASIIISCLLQSFPPPIFKHHFTFNVPPSVCFQSSSLTSFNHFLSSFKHHCATFNLTLPIIVTFNRLPSASIIICLLQSFPPVSFKHHYLSNASFWHQLIILCLLQSVSCLFKHHYVTFNLPPSGLASIIISSSNRFPVLSSSPPSVCFKHLLHLPSIISTCLPQTSYVTFNRLLLCLQSSSPVSSIVSTCLLQALLLSLSIVSFCLLQSSSSVSFNLFHLSPSSIIICHFQSPSSFNHHPSIILSSLSPSIASFCRFIISVNRFKHHCHFQSPPSVCFNHLLMSPSIVSTCLLQASLSLSIFSLLSASSSSSPVSTSFNHFFPSFSFNLIACLLQSFCHFISNASFCLLLSPSASNHLLCLLLLCFNHVSFKHHCHFPIASFCLLQSSSPASFPIVSFPASLSFQSLPFQASFSISFNRSHLESFKHLSCINHLLLSPSIVSTCLIQAPLSLSIASFHLSFNHLLLSPSNRFHLSPSSIIVTFNRLLLSCFIISSPVSFNHFHLSPSSIIIITFIASFLPIIFSHHHSASSLIICLLPSTCPSSIIICHHPSVSFNPFLSPVSFKHHSLSVIIISSFNHFHLFLQASLLSNQSSISPSIVSTCLLQTSLSLSITSFCLLQSSSPVSFNRFPPVISFKHHCPFKSFPLNPSSIIVTFNRSFCLLQSSSFPTFLLQAPLSLSIAFCLSNHLPSPIVSLLPIVSHLSPSSIIISVSFNRFHLSPSTIIICAFNQSSPHHYLSLPFASSPSIIFLLQSFIISCLLPIVISTPFCLLQSSPCQSFQSFASPSRLLCFIIIPVSFNRFHLDPSSIILSLSSLLLLSCFNHLLLSPSIVYLSPSSIIVTFNRLPSVCFKSSSPVSFNLSTCLLQASLSFNVFSLANHHQSRFHLSLHCLCHFQSSFLSPSIFPPVSFKHHYLLSLHLQSSPPQISTCLLQHNHFLLLLLHHRSIISTCLLHASLSLPNASFSSIFSSPVFNRFPPSVCFNHHLQCLLPIVSHLDPSSISFQSIIICLFQSFHLSPSIIISPPSVLQSCFLQSFPCLKHHCLSFNRPTSFCHLCLLQSFPPRSFSIMSLPLCLLIISTCLIQSCSSFQSASIVSSIFTCLLQASSHFHPPSIISTCLLLYIQASLSLFNHSFCLLQSSLCLLQSFHLSPSSIIVTFNRLLLSASNHHLLSRSIVSTCLLQASLSLSISFSFCFNLLQSIVSPVSLHLSFPSSFASFSVCLLSPSINLPPSPSASIIISVSFNRFHLSPSSIIIVTFNRLLLCLQSSYSPVSFNHFHLFSFKHHCLSIASFCLLILRLLSHSIVSLNLSSTLSLSIVSFCLFNHHLLSPSIFSLVSFKHHLSITFISPPSVAVILSCLLQSFPCLLQTPLSLSIVSFCLLQSSSSVLQSFPPVSFKHHHCHFHFASFFCLQSSSPVSSIVSTCLFKHHYLSLSIAPSVCFNHPSVSFNRFHCLLQHHYHHFQSLSFCLIQSSSLSPSIVSTCLLQASLSVTFTPSVSSILLLESFTCPFNHLQSSPVSFNRFPPVSFKHHYLSINRLPSVCFNHHLLSPSIVSTCLLQASLSVFQSPLLLSASIIFSCLLPIISTCLLQASLYFQSPPSVFFNLLLSPSIFSTCLFKHHCPLKSTPLLSALIIISCLIQSFPESFKHVLSVLSSFLLIFSCLPNRFHLSPSIVSTLSLSIASLSFNRLLLSASIIIFNHSTCLLPLSFQSSSVSLSPSNHHYLSPSIASLLLQSSFLSSRFLSSLSLVILLSASIISPSPVSFKHHSVVAFQSLPSVSFNHHSPVSSFNHFHLSPCISPSKRLLLTSFQSSSSVSFNRFHLSPSLHYLSPFNRLLLSSSIIISVSFNPSSIIICHFQSPPSVCFIIFSSNHLLQLSFNHFPTCLPSKHHYPSIFLPSVCFKIIISCLLQSFPPVSLSVIILSLSLLHTASISFSLSFPLSPSQASLSLSISLLSASQSSSPVSFNRFPVSFKHLFLSILPPSVCFNHHLLSFNRFHLSPSSIIIIFQSPPSVSFNHLSNPSIIFSCLLSILSTCLLQASLSLSIASFCLLQSLSVSFNRFPLNPSSIIVCHFQSLLCLSFNHLLLSPSIISTCLLQASLSVTFQSPPFKHHCPFNRHLLSLIIFNRFTCLLQSLFPCLLPHQVFFNHYLIVTFNRLLLSASIIFYLYSIISTCLLQALSIFHFNQSPPFHLFYHLPPSVSFNHFQSFPPALLQASSSVSFNLPLLSASIIISCLLQSFSPVSFKHVVLHPLSVIIFQSPPSAFNLLQSSSPVSSIVSTCLLQASLSLSIPIIFSLSPSIVPIKHHCHFQSPPSLLQSSSPVSFNLSPVSFSIIVTFNRLLLSASIIFSCLVNHFHLSPSSVIICQSPPSVCFNHHLCLVQSFPTCLLQAPILLLSLQASSCSLSILLQSSSLSRSFPPVSSIIIVLSSASIIIFSTCLPSSIIICLSIVSSSFLSPSIIFSFQSLLQSFHHLSPSIVSLSPFNRHSFAPSLQSSSLSPSIVSTCLLQASLSLSICRLLLSCFNPCLLPVSFNLLSILSPSIVSPVSFHHLSLSIASFCRLQSSSPVSFNRFPCLLQASLSVTRLLLSSIIISCLLQSFPPESASIIVTINRFPSVCFLISCLVFFHLSPSKHHYHFQSPPSVCFNHPLLSPSIISTCLLQSIIVLSIFLSASHHFNRLLLLSFPVSLSIASFCRLLLQSSSPVSFNRFPPVSSKHHCHFQSPPSVCFNHLLCLNLTCLLQSFPIRLLPIIHCLLQSFSIIICHFQSPHLIMSLSSNVSHLSFLSVSFHPSFESCPVSFKHHSVTFNAPPSVCPNVILSPSIVPPVSFKHHYCHFSFFQISCLLLLSPSIHLISCLLQSFHPVSFKHPLSSFNILLLFSIPFCLLIISSPSIVSTCLLQASLSLSITSFLSASIIISVSFNHFLSPSKHHFTFKRLLLSASIIFSCLLQSFPPVPVFVTFNHSSVCFHHLRLLLSTESFKHHHLCLHYHHLSLFPCLLQASLSVTLIAFFCLQSSSPVSFNRFHLSPSSIFVTFNRLLLCFNHHHLSPSSVSLSPSSIICHLSIASFSLLQSSSPVSFNHFHLSPSSIIVTFNPFFSFSSFLSSILLSASIIFSCLLQSFPTLSPLSLSIASLSVTFNLSPFCLLQSSSLISFNHFSPVSFKHHCHFQSCSFCLLQSSSPQTFPCKHHCLLLSPIIIVSLQSKHHCRFQAIIISFNLSTCLLQSLSSNASLSFNLISCLLQSFSTCLLQASLSFQSPPSVCFNHHLFLLQSSVSTCLSFKASFVLSILPFHPVSFKHHCQFNPSVCSASCLLQSFSFCLLLIIICHFLPSILLHLSPIIIICLLQSFPPVSLSITICHFQSPPSVCFNHHLLIIICHPFCLSIHLLQSFPPNLCFNHHLLLHPCSIVSLNPSSIIICHFQSPPSVCFNHLLMSPSIFSPVSFNHHCHFQSPPSLFQSSSPVSFNRFHPVSFNHFPSIVSIITCPSIVSTHHCHFQSPASSSPCLQSSSVSFNHFHFLLQASISSHRSIVSFCLLQASLTSSICLFENHHPVSSRFPVSFKHHCFSNSIIIIFQSSILLLSASIIISCLLQSFPPVSFKHHFLIASFCLLQSSCLLQFSSFQSSPIHLCLQSFPPESFKHHCHFQSSFSVPIIISVSFNRFPVSFKHHFHFQSPPFCHFNHHLLSPSIVSPPVSFNHHFHFLLSFNLSSPHHCHFQSPPSVCFNHHLLSLSIVSTCLLQASLSLSIASFCLVNLFLSPSNRFHLSPSSTIVTFNLPFCLLQSSSVSFNHFHLSPSSISVTFNPPCLLPNVISCLLQSFPSLSSSIHCRFQFLLLCFQSSSPVSFNRFLLPSIISLSPSVIVTFNPLSFCLQSSSLSLRRFPPVSFNCLFFRPFLPLLQSSSPVSFNRFPPVSFKHHYLSLSFFSIASSSVSLSFNHHLLSPSIVLLSPSSIIVTFLLSNHPSVSFNHSSPSLSFQSPSFHPVSFNHHIICHFQSPPSVCFNHHLLSPSIVSTCLNPSIIICHFQSFPPSICLSFNQSVSSIILSPSICLLQASFHFQSPPSVCFQSSSPVSFNRFTCLLSLLSLSIICFNHHLLSPSIVSTCLFQASLSLSIASFCLLQSSSPVSFNRFHLSPSIIIVILSIASLLSPSIITSIISIQASLLSLSIASFCKQVLIIFSCLLQSFPTCLLQASLSLSIASFCLLQSSSPVSFNRFYLSPSSKHFHCHRFCLNLFLLLSLLSIIICLLQSFPPVSFKHHCQFSISLLHLLLLQSFFLSFPSIVSISCLLQPASHSSLSIAPSVCFNHHLCSFNHFHLSPSSILVVSVTS</sequence>
<evidence type="ECO:0000259" key="2">
    <source>
        <dbReference type="PROSITE" id="PS50853"/>
    </source>
</evidence>
<name>A0A812B3W6_ACAPH</name>
<feature type="transmembrane region" description="Helical" evidence="1">
    <location>
        <begin position="1959"/>
        <end position="1980"/>
    </location>
</feature>
<keyword evidence="1" id="KW-0472">Membrane</keyword>
<feature type="transmembrane region" description="Helical" evidence="1">
    <location>
        <begin position="6111"/>
        <end position="6131"/>
    </location>
</feature>
<feature type="transmembrane region" description="Helical" evidence="1">
    <location>
        <begin position="6055"/>
        <end position="6073"/>
    </location>
</feature>
<gene>
    <name evidence="3" type="ORF">SPHA_10464</name>
</gene>
<feature type="transmembrane region" description="Helical" evidence="1">
    <location>
        <begin position="2032"/>
        <end position="2053"/>
    </location>
</feature>
<dbReference type="InterPro" id="IPR003961">
    <property type="entry name" value="FN3_dom"/>
</dbReference>
<keyword evidence="1" id="KW-1133">Transmembrane helix</keyword>
<dbReference type="PROSITE" id="PS50853">
    <property type="entry name" value="FN3"/>
    <property type="match status" value="1"/>
</dbReference>
<organism evidence="3 4">
    <name type="scientific">Acanthosepion pharaonis</name>
    <name type="common">Pharaoh cuttlefish</name>
    <name type="synonym">Sepia pharaonis</name>
    <dbReference type="NCBI Taxonomy" id="158019"/>
    <lineage>
        <taxon>Eukaryota</taxon>
        <taxon>Metazoa</taxon>
        <taxon>Spiralia</taxon>
        <taxon>Lophotrochozoa</taxon>
        <taxon>Mollusca</taxon>
        <taxon>Cephalopoda</taxon>
        <taxon>Coleoidea</taxon>
        <taxon>Decapodiformes</taxon>
        <taxon>Sepiida</taxon>
        <taxon>Sepiina</taxon>
        <taxon>Sepiidae</taxon>
        <taxon>Acanthosepion</taxon>
    </lineage>
</organism>
<feature type="transmembrane region" description="Helical" evidence="1">
    <location>
        <begin position="5956"/>
        <end position="5976"/>
    </location>
</feature>
<feature type="transmembrane region" description="Helical" evidence="1">
    <location>
        <begin position="1930"/>
        <end position="1947"/>
    </location>
</feature>
<dbReference type="EMBL" id="CAHIKZ030000336">
    <property type="protein sequence ID" value="CAE1169131.1"/>
    <property type="molecule type" value="Genomic_DNA"/>
</dbReference>
<proteinExistence type="predicted"/>
<feature type="domain" description="Fibronectin type-III" evidence="2">
    <location>
        <begin position="5032"/>
        <end position="5131"/>
    </location>
</feature>
<feature type="transmembrane region" description="Helical" evidence="1">
    <location>
        <begin position="5988"/>
        <end position="6007"/>
    </location>
</feature>
<reference evidence="3" key="1">
    <citation type="submission" date="2021-01" db="EMBL/GenBank/DDBJ databases">
        <authorList>
            <person name="Li R."/>
            <person name="Bekaert M."/>
        </authorList>
    </citation>
    <scope>NUCLEOTIDE SEQUENCE</scope>
    <source>
        <strain evidence="3">Farmed</strain>
    </source>
</reference>
<evidence type="ECO:0000313" key="4">
    <source>
        <dbReference type="Proteomes" id="UP000597762"/>
    </source>
</evidence>
<feature type="transmembrane region" description="Helical" evidence="1">
    <location>
        <begin position="234"/>
        <end position="256"/>
    </location>
</feature>
<evidence type="ECO:0000256" key="1">
    <source>
        <dbReference type="SAM" id="Phobius"/>
    </source>
</evidence>
<feature type="transmembrane region" description="Helical" evidence="1">
    <location>
        <begin position="6019"/>
        <end position="6043"/>
    </location>
</feature>
<feature type="transmembrane region" description="Helical" evidence="1">
    <location>
        <begin position="6214"/>
        <end position="6239"/>
    </location>
</feature>
<feature type="transmembrane region" description="Helical" evidence="1">
    <location>
        <begin position="1884"/>
        <end position="1910"/>
    </location>
</feature>
<feature type="transmembrane region" description="Helical" evidence="1">
    <location>
        <begin position="7248"/>
        <end position="7273"/>
    </location>
</feature>
<accession>A0A812B3W6</accession>
<feature type="transmembrane region" description="Helical" evidence="1">
    <location>
        <begin position="7379"/>
        <end position="7405"/>
    </location>
</feature>